<name>A0A8S1Q8M3_9CILI</name>
<gene>
    <name evidence="1" type="ORF">PSON_ATCC_30995.1.T0970150</name>
</gene>
<reference evidence="1" key="1">
    <citation type="submission" date="2021-01" db="EMBL/GenBank/DDBJ databases">
        <authorList>
            <consortium name="Genoscope - CEA"/>
            <person name="William W."/>
        </authorList>
    </citation>
    <scope>NUCLEOTIDE SEQUENCE</scope>
</reference>
<sequence>MNKMWGIQQIIVYIRTRDQKTQQMILEKILESLKDKRVFTIQILITKYDQNKFVEKVLGLTMLTFDIRDQQNKVQMYRIRVESTI</sequence>
<dbReference type="OrthoDB" id="294090at2759"/>
<protein>
    <submittedName>
        <fullName evidence="1">Uncharacterized protein</fullName>
    </submittedName>
</protein>
<dbReference type="Proteomes" id="UP000692954">
    <property type="component" value="Unassembled WGS sequence"/>
</dbReference>
<evidence type="ECO:0000313" key="2">
    <source>
        <dbReference type="Proteomes" id="UP000692954"/>
    </source>
</evidence>
<dbReference type="EMBL" id="CAJJDN010000097">
    <property type="protein sequence ID" value="CAD8111161.1"/>
    <property type="molecule type" value="Genomic_DNA"/>
</dbReference>
<proteinExistence type="predicted"/>
<accession>A0A8S1Q8M3</accession>
<comment type="caution">
    <text evidence="1">The sequence shown here is derived from an EMBL/GenBank/DDBJ whole genome shotgun (WGS) entry which is preliminary data.</text>
</comment>
<keyword evidence="2" id="KW-1185">Reference proteome</keyword>
<dbReference type="AlphaFoldDB" id="A0A8S1Q8M3"/>
<organism evidence="1 2">
    <name type="scientific">Paramecium sonneborni</name>
    <dbReference type="NCBI Taxonomy" id="65129"/>
    <lineage>
        <taxon>Eukaryota</taxon>
        <taxon>Sar</taxon>
        <taxon>Alveolata</taxon>
        <taxon>Ciliophora</taxon>
        <taxon>Intramacronucleata</taxon>
        <taxon>Oligohymenophorea</taxon>
        <taxon>Peniculida</taxon>
        <taxon>Parameciidae</taxon>
        <taxon>Paramecium</taxon>
    </lineage>
</organism>
<evidence type="ECO:0000313" key="1">
    <source>
        <dbReference type="EMBL" id="CAD8111161.1"/>
    </source>
</evidence>